<protein>
    <submittedName>
        <fullName evidence="1">Uncharacterized protein</fullName>
    </submittedName>
</protein>
<accession>A0ACB8ZWI0</accession>
<comment type="caution">
    <text evidence="1">The sequence shown here is derived from an EMBL/GenBank/DDBJ whole genome shotgun (WGS) entry which is preliminary data.</text>
</comment>
<reference evidence="2" key="1">
    <citation type="journal article" date="2022" name="Mol. Ecol. Resour.">
        <title>The genomes of chicory, endive, great burdock and yacon provide insights into Asteraceae palaeo-polyploidization history and plant inulin production.</title>
        <authorList>
            <person name="Fan W."/>
            <person name="Wang S."/>
            <person name="Wang H."/>
            <person name="Wang A."/>
            <person name="Jiang F."/>
            <person name="Liu H."/>
            <person name="Zhao H."/>
            <person name="Xu D."/>
            <person name="Zhang Y."/>
        </authorList>
    </citation>
    <scope>NUCLEOTIDE SEQUENCE [LARGE SCALE GENOMIC DNA]</scope>
    <source>
        <strain evidence="2">cv. Niubang</strain>
    </source>
</reference>
<keyword evidence="2" id="KW-1185">Reference proteome</keyword>
<name>A0ACB8ZWI0_ARCLA</name>
<organism evidence="1 2">
    <name type="scientific">Arctium lappa</name>
    <name type="common">Greater burdock</name>
    <name type="synonym">Lappa major</name>
    <dbReference type="NCBI Taxonomy" id="4217"/>
    <lineage>
        <taxon>Eukaryota</taxon>
        <taxon>Viridiplantae</taxon>
        <taxon>Streptophyta</taxon>
        <taxon>Embryophyta</taxon>
        <taxon>Tracheophyta</taxon>
        <taxon>Spermatophyta</taxon>
        <taxon>Magnoliopsida</taxon>
        <taxon>eudicotyledons</taxon>
        <taxon>Gunneridae</taxon>
        <taxon>Pentapetalae</taxon>
        <taxon>asterids</taxon>
        <taxon>campanulids</taxon>
        <taxon>Asterales</taxon>
        <taxon>Asteraceae</taxon>
        <taxon>Carduoideae</taxon>
        <taxon>Cardueae</taxon>
        <taxon>Arctiinae</taxon>
        <taxon>Arctium</taxon>
    </lineage>
</organism>
<dbReference type="EMBL" id="CM042055">
    <property type="protein sequence ID" value="KAI3701730.1"/>
    <property type="molecule type" value="Genomic_DNA"/>
</dbReference>
<dbReference type="Proteomes" id="UP001055879">
    <property type="component" value="Linkage Group LG09"/>
</dbReference>
<gene>
    <name evidence="1" type="ORF">L6452_27025</name>
</gene>
<sequence>MGVRANLRLLSTNFFFQAPSSHVVRVGPGPNSRPILLAFSASPSSPVTNPVSDFTDRNHVPGFKLSSSGGLVWSGLLLLCLSQSNLSLSDLWHSFDLAPAKSYILMPACMRSEAHPPFYNSVGASLPLLVSGLFCCFSAPSLATSPLLLLSSIAASATDSFFPCYQQKSCSNRTGEDAFYLKLLVVQITSANPDQLQKEACLFCHLPIRSCKISLGALLTKFLLLNPSTTYSMKCLREMYYSVDGTVSSLAVE</sequence>
<evidence type="ECO:0000313" key="1">
    <source>
        <dbReference type="EMBL" id="KAI3701730.1"/>
    </source>
</evidence>
<evidence type="ECO:0000313" key="2">
    <source>
        <dbReference type="Proteomes" id="UP001055879"/>
    </source>
</evidence>
<proteinExistence type="predicted"/>
<reference evidence="1 2" key="2">
    <citation type="journal article" date="2022" name="Mol. Ecol. Resour.">
        <title>The genomes of chicory, endive, great burdock and yacon provide insights into Asteraceae paleo-polyploidization history and plant inulin production.</title>
        <authorList>
            <person name="Fan W."/>
            <person name="Wang S."/>
            <person name="Wang H."/>
            <person name="Wang A."/>
            <person name="Jiang F."/>
            <person name="Liu H."/>
            <person name="Zhao H."/>
            <person name="Xu D."/>
            <person name="Zhang Y."/>
        </authorList>
    </citation>
    <scope>NUCLEOTIDE SEQUENCE [LARGE SCALE GENOMIC DNA]</scope>
    <source>
        <strain evidence="2">cv. Niubang</strain>
    </source>
</reference>